<evidence type="ECO:0000313" key="1">
    <source>
        <dbReference type="EMBL" id="CAK0901354.1"/>
    </source>
</evidence>
<proteinExistence type="predicted"/>
<organism evidence="1 2">
    <name type="scientific">Prorocentrum cordatum</name>
    <dbReference type="NCBI Taxonomy" id="2364126"/>
    <lineage>
        <taxon>Eukaryota</taxon>
        <taxon>Sar</taxon>
        <taxon>Alveolata</taxon>
        <taxon>Dinophyceae</taxon>
        <taxon>Prorocentrales</taxon>
        <taxon>Prorocentraceae</taxon>
        <taxon>Prorocentrum</taxon>
    </lineage>
</organism>
<evidence type="ECO:0000313" key="2">
    <source>
        <dbReference type="Proteomes" id="UP001189429"/>
    </source>
</evidence>
<protein>
    <submittedName>
        <fullName evidence="1">Uncharacterized protein</fullName>
    </submittedName>
</protein>
<accession>A0ABN9XN95</accession>
<keyword evidence="2" id="KW-1185">Reference proteome</keyword>
<comment type="caution">
    <text evidence="1">The sequence shown here is derived from an EMBL/GenBank/DDBJ whole genome shotgun (WGS) entry which is preliminary data.</text>
</comment>
<name>A0ABN9XN95_9DINO</name>
<sequence length="69" mass="8114">MFSQIQQVSEQDTRLAQHVDTEMERLEGMLHGPAPSVESDLQKIFQDMEDFKGKLHVLNQVQMRPERFQ</sequence>
<dbReference type="Proteomes" id="UP001189429">
    <property type="component" value="Unassembled WGS sequence"/>
</dbReference>
<reference evidence="1" key="1">
    <citation type="submission" date="2023-10" db="EMBL/GenBank/DDBJ databases">
        <authorList>
            <person name="Chen Y."/>
            <person name="Shah S."/>
            <person name="Dougan E. K."/>
            <person name="Thang M."/>
            <person name="Chan C."/>
        </authorList>
    </citation>
    <scope>NUCLEOTIDE SEQUENCE [LARGE SCALE GENOMIC DNA]</scope>
</reference>
<dbReference type="EMBL" id="CAUYUJ010020915">
    <property type="protein sequence ID" value="CAK0901354.1"/>
    <property type="molecule type" value="Genomic_DNA"/>
</dbReference>
<gene>
    <name evidence="1" type="ORF">PCOR1329_LOCUS78326</name>
</gene>